<dbReference type="GO" id="GO:0005576">
    <property type="term" value="C:extracellular region"/>
    <property type="evidence" value="ECO:0007669"/>
    <property type="project" value="TreeGrafter"/>
</dbReference>
<dbReference type="Gene3D" id="2.60.40.2300">
    <property type="entry name" value="Neutral/alkaline non-lysosomal ceramidase, C-terminal domain"/>
    <property type="match status" value="1"/>
</dbReference>
<feature type="active site" description="Nucleophile" evidence="3">
    <location>
        <position position="320"/>
    </location>
</feature>
<keyword evidence="5" id="KW-0746">Sphingolipid metabolism</keyword>
<dbReference type="EC" id="3.5.1.23" evidence="5"/>
<dbReference type="InterPro" id="IPR006823">
    <property type="entry name" value="Ceramidase_alk"/>
</dbReference>
<dbReference type="GO" id="GO:0016020">
    <property type="term" value="C:membrane"/>
    <property type="evidence" value="ECO:0007669"/>
    <property type="project" value="GOC"/>
</dbReference>
<evidence type="ECO:0000256" key="6">
    <source>
        <dbReference type="SAM" id="MobiDB-lite"/>
    </source>
</evidence>
<name>A0AAW9SUW7_CORAY</name>
<feature type="region of interest" description="Disordered" evidence="6">
    <location>
        <begin position="401"/>
        <end position="420"/>
    </location>
</feature>
<dbReference type="AlphaFoldDB" id="A0AAW9SUW7"/>
<comment type="cofactor">
    <cofactor evidence="4">
        <name>Zn(2+)</name>
        <dbReference type="ChEBI" id="CHEBI:29105"/>
    </cofactor>
    <text evidence="4">Binds 1 zinc ion per subunit.</text>
</comment>
<dbReference type="Pfam" id="PF04734">
    <property type="entry name" value="Ceramidase_alk"/>
    <property type="match status" value="1"/>
</dbReference>
<dbReference type="RefSeq" id="WP_070767333.1">
    <property type="nucleotide sequence ID" value="NZ_JASOMP010000001.1"/>
</dbReference>
<dbReference type="GO" id="GO:0042759">
    <property type="term" value="P:long-chain fatty acid biosynthetic process"/>
    <property type="evidence" value="ECO:0007669"/>
    <property type="project" value="TreeGrafter"/>
</dbReference>
<feature type="binding site" evidence="4">
    <location>
        <position position="480"/>
    </location>
    <ligand>
        <name>Zn(2+)</name>
        <dbReference type="ChEBI" id="CHEBI:29105"/>
    </ligand>
</feature>
<dbReference type="PANTHER" id="PTHR12670:SF1">
    <property type="entry name" value="NEUTRAL CERAMIDASE"/>
    <property type="match status" value="1"/>
</dbReference>
<keyword evidence="4" id="KW-0479">Metal-binding</keyword>
<protein>
    <recommendedName>
        <fullName evidence="5">Neutral ceramidase</fullName>
        <ecNumber evidence="5">3.5.1.23</ecNumber>
    </recommendedName>
</protein>
<evidence type="ECO:0000256" key="1">
    <source>
        <dbReference type="ARBA" id="ARBA00009835"/>
    </source>
</evidence>
<evidence type="ECO:0000259" key="7">
    <source>
        <dbReference type="Pfam" id="PF04734"/>
    </source>
</evidence>
<accession>A0AAW9SUW7</accession>
<sequence length="700" mass="73835">MLDRQMASSSNSAEPTARAPYQVGRRGFLVGATAVSAASMMPAVSGAPKANAAPANGASAAAGNSTTNLNVGRGMADMTGEPLGAGMNGYAVMDQTTSGLRLRQMARAFIFGDDNDNRVVHVTADMGLMFQSIQMEVLRRLRALFGDLYHEGNVLIGASHTHVAPGGTSGHLMVDLTTLGFRPVTFEAAVVGIVKSIERAHADYQPSTIHLTKGIATDAGVNRSREAFERNPKEEQQLFPNGVNPESHTLHVSRGGRAVGLINWYGIHPTTFGPEHTIIDGDNKGYAAWKMEKDHGVVHREPADAPFVAAFAMSCPGDISPNMGLEPNSGPGNGDEAESARILGQRQIDATQGQAIALPGGGIATVHKWVNLGDVDIDGQFTPDGQPHRTGPAILGAAFAASSQEDGGGEPALGFNEGQRGGTPWVRQLNKVVLPKNIGEIQGEKECLLPVGYIDGLLQQTHMFSITRIGGFTLITNGLEPTTMSGYRMRQHVAEILGVPIDTVICQGYTNSYGHYVTTPEEYDQQDYEGGATAFGKYTLSAMISIYHDLADALADGLAVEPGSAAGDLTGIIPPSPAGGKIIDSAPMGKNFGDVLESTASVTVGQKAVAQFVAANPNNDLRLEDGYLLIKNDRGEIVSDDWDQATVIEFAKDGIYTTAKVTWETARVAPGKYDIIVRGSALGAGDSLNPFEGVASVELV</sequence>
<reference evidence="9" key="2">
    <citation type="submission" date="2024-05" db="EMBL/GenBank/DDBJ databases">
        <authorList>
            <person name="Wolfe A."/>
        </authorList>
    </citation>
    <scope>NUCLEOTIDE SEQUENCE</scope>
    <source>
        <strain evidence="9">UMB1064</strain>
    </source>
</reference>
<gene>
    <name evidence="9" type="ORF">QP460_008390</name>
</gene>
<keyword evidence="4" id="KW-0862">Zinc</keyword>
<feature type="binding site" evidence="4">
    <location>
        <position position="160"/>
    </location>
    <ligand>
        <name>Zn(2+)</name>
        <dbReference type="ChEBI" id="CHEBI:29105"/>
    </ligand>
</feature>
<dbReference type="GO" id="GO:0046512">
    <property type="term" value="P:sphingosine biosynthetic process"/>
    <property type="evidence" value="ECO:0007669"/>
    <property type="project" value="TreeGrafter"/>
</dbReference>
<dbReference type="PROSITE" id="PS51318">
    <property type="entry name" value="TAT"/>
    <property type="match status" value="1"/>
</dbReference>
<feature type="domain" description="Neutral/alkaline non-lysosomal ceramidase N-terminal" evidence="7">
    <location>
        <begin position="70"/>
        <end position="544"/>
    </location>
</feature>
<keyword evidence="5" id="KW-0443">Lipid metabolism</keyword>
<evidence type="ECO:0000256" key="3">
    <source>
        <dbReference type="PIRSR" id="PIRSR606823-1"/>
    </source>
</evidence>
<dbReference type="InterPro" id="IPR031329">
    <property type="entry name" value="NEUT/ALK_ceramidase_N"/>
</dbReference>
<feature type="domain" description="Neutral/alkaline non-lysosomal ceramidase C-terminal" evidence="8">
    <location>
        <begin position="548"/>
        <end position="696"/>
    </location>
</feature>
<dbReference type="Pfam" id="PF17048">
    <property type="entry name" value="Ceramidse_alk_C"/>
    <property type="match status" value="1"/>
</dbReference>
<keyword evidence="2 5" id="KW-0378">Hydrolase</keyword>
<comment type="caution">
    <text evidence="9">The sequence shown here is derived from an EMBL/GenBank/DDBJ whole genome shotgun (WGS) entry which is preliminary data.</text>
</comment>
<evidence type="ECO:0000313" key="9">
    <source>
        <dbReference type="EMBL" id="MEO3717606.1"/>
    </source>
</evidence>
<dbReference type="InterPro" id="IPR006311">
    <property type="entry name" value="TAT_signal"/>
</dbReference>
<feature type="binding site" evidence="4">
    <location>
        <position position="516"/>
    </location>
    <ligand>
        <name>Zn(2+)</name>
        <dbReference type="ChEBI" id="CHEBI:29105"/>
    </ligand>
</feature>
<proteinExistence type="inferred from homology"/>
<reference evidence="9" key="1">
    <citation type="submission" date="2023-05" db="EMBL/GenBank/DDBJ databases">
        <authorList>
            <person name="Du J."/>
        </authorList>
    </citation>
    <scope>NUCLEOTIDE SEQUENCE</scope>
    <source>
        <strain evidence="9">UMB1064</strain>
    </source>
</reference>
<evidence type="ECO:0000259" key="8">
    <source>
        <dbReference type="Pfam" id="PF17048"/>
    </source>
</evidence>
<evidence type="ECO:0000256" key="2">
    <source>
        <dbReference type="ARBA" id="ARBA00022801"/>
    </source>
</evidence>
<dbReference type="InterPro" id="IPR031331">
    <property type="entry name" value="NEUT/ALK_ceramidase_C"/>
</dbReference>
<dbReference type="GO" id="GO:0046514">
    <property type="term" value="P:ceramide catabolic process"/>
    <property type="evidence" value="ECO:0007669"/>
    <property type="project" value="InterPro"/>
</dbReference>
<dbReference type="InterPro" id="IPR038445">
    <property type="entry name" value="NCDase_C_sf"/>
</dbReference>
<feature type="binding site" evidence="4">
    <location>
        <position position="268"/>
    </location>
    <ligand>
        <name>Zn(2+)</name>
        <dbReference type="ChEBI" id="CHEBI:29105"/>
    </ligand>
</feature>
<comment type="similarity">
    <text evidence="1 5">Belongs to the neutral ceramidase family.</text>
</comment>
<dbReference type="Proteomes" id="UP001223646">
    <property type="component" value="Unassembled WGS sequence"/>
</dbReference>
<comment type="catalytic activity">
    <reaction evidence="5">
        <text>an N-acylsphing-4-enine + H2O = sphing-4-enine + a fatty acid</text>
        <dbReference type="Rhea" id="RHEA:20856"/>
        <dbReference type="ChEBI" id="CHEBI:15377"/>
        <dbReference type="ChEBI" id="CHEBI:28868"/>
        <dbReference type="ChEBI" id="CHEBI:52639"/>
        <dbReference type="ChEBI" id="CHEBI:57756"/>
        <dbReference type="EC" id="3.5.1.23"/>
    </reaction>
</comment>
<organism evidence="9 10">
    <name type="scientific">Corynebacterium amycolatum</name>
    <dbReference type="NCBI Taxonomy" id="43765"/>
    <lineage>
        <taxon>Bacteria</taxon>
        <taxon>Bacillati</taxon>
        <taxon>Actinomycetota</taxon>
        <taxon>Actinomycetes</taxon>
        <taxon>Mycobacteriales</taxon>
        <taxon>Corynebacteriaceae</taxon>
        <taxon>Corynebacterium</taxon>
    </lineage>
</organism>
<evidence type="ECO:0000256" key="4">
    <source>
        <dbReference type="PIRSR" id="PIRSR606823-2"/>
    </source>
</evidence>
<dbReference type="EMBL" id="JASOOY020000030">
    <property type="protein sequence ID" value="MEO3717606.1"/>
    <property type="molecule type" value="Genomic_DNA"/>
</dbReference>
<dbReference type="GO" id="GO:0046872">
    <property type="term" value="F:metal ion binding"/>
    <property type="evidence" value="ECO:0007669"/>
    <property type="project" value="UniProtKB-KW"/>
</dbReference>
<evidence type="ECO:0000256" key="5">
    <source>
        <dbReference type="RuleBase" id="RU366019"/>
    </source>
</evidence>
<evidence type="ECO:0000313" key="10">
    <source>
        <dbReference type="Proteomes" id="UP001223646"/>
    </source>
</evidence>
<dbReference type="GO" id="GO:0017040">
    <property type="term" value="F:N-acylsphingosine amidohydrolase activity"/>
    <property type="evidence" value="ECO:0007669"/>
    <property type="project" value="UniProtKB-UniRule"/>
</dbReference>
<dbReference type="PANTHER" id="PTHR12670">
    <property type="entry name" value="CERAMIDASE"/>
    <property type="match status" value="1"/>
</dbReference>